<evidence type="ECO:0000313" key="3">
    <source>
        <dbReference type="Proteomes" id="UP000000599"/>
    </source>
</evidence>
<protein>
    <submittedName>
        <fullName evidence="2">DEHA2B05852p</fullName>
    </submittedName>
</protein>
<organism evidence="2 3">
    <name type="scientific">Debaryomyces hansenii (strain ATCC 36239 / CBS 767 / BCRC 21394 / JCM 1990 / NBRC 0083 / IGC 2968)</name>
    <name type="common">Yeast</name>
    <name type="synonym">Torulaspora hansenii</name>
    <dbReference type="NCBI Taxonomy" id="284592"/>
    <lineage>
        <taxon>Eukaryota</taxon>
        <taxon>Fungi</taxon>
        <taxon>Dikarya</taxon>
        <taxon>Ascomycota</taxon>
        <taxon>Saccharomycotina</taxon>
        <taxon>Pichiomycetes</taxon>
        <taxon>Debaryomycetaceae</taxon>
        <taxon>Debaryomyces</taxon>
    </lineage>
</organism>
<dbReference type="OMA" id="VNVCTEL"/>
<dbReference type="VEuPathDB" id="FungiDB:DEHA2B05852g"/>
<dbReference type="AlphaFoldDB" id="B5RSY4"/>
<evidence type="ECO:0000256" key="1">
    <source>
        <dbReference type="SAM" id="MobiDB-lite"/>
    </source>
</evidence>
<dbReference type="RefSeq" id="XP_002770083.1">
    <property type="nucleotide sequence ID" value="XM_002770037.1"/>
</dbReference>
<dbReference type="Pfam" id="PF10175">
    <property type="entry name" value="MPP6"/>
    <property type="match status" value="1"/>
</dbReference>
<dbReference type="STRING" id="284592.B5RSY4"/>
<feature type="compositionally biased region" description="Basic and acidic residues" evidence="1">
    <location>
        <begin position="15"/>
        <end position="27"/>
    </location>
</feature>
<dbReference type="eggNOG" id="ENOG502SFE2">
    <property type="taxonomic scope" value="Eukaryota"/>
</dbReference>
<sequence>MGNLSDRVMNMKFMRKSDADKEDINKEEQQKKIQDMSEWVLPNSTKLIAKTQSSNVVQSIGYASINSISMDEKDEQANDTPMPANVGRKTWGEQEPKKSEETELEITKLKDSIPKKKVCIFF</sequence>
<dbReference type="KEGG" id="dha:DEHA2B05852g"/>
<gene>
    <name evidence="2" type="ordered locus">DEHA2B05852g</name>
</gene>
<reference evidence="2 3" key="1">
    <citation type="journal article" date="2004" name="Nature">
        <title>Genome evolution in yeasts.</title>
        <authorList>
            <consortium name="Genolevures"/>
            <person name="Dujon B."/>
            <person name="Sherman D."/>
            <person name="Fischer G."/>
            <person name="Durrens P."/>
            <person name="Casaregola S."/>
            <person name="Lafontaine I."/>
            <person name="de Montigny J."/>
            <person name="Marck C."/>
            <person name="Neuveglise C."/>
            <person name="Talla E."/>
            <person name="Goffard N."/>
            <person name="Frangeul L."/>
            <person name="Aigle M."/>
            <person name="Anthouard V."/>
            <person name="Babour A."/>
            <person name="Barbe V."/>
            <person name="Barnay S."/>
            <person name="Blanchin S."/>
            <person name="Beckerich J.M."/>
            <person name="Beyne E."/>
            <person name="Bleykasten C."/>
            <person name="Boisrame A."/>
            <person name="Boyer J."/>
            <person name="Cattolico L."/>
            <person name="Confanioleri F."/>
            <person name="de Daruvar A."/>
            <person name="Despons L."/>
            <person name="Fabre E."/>
            <person name="Fairhead C."/>
            <person name="Ferry-Dumazet H."/>
            <person name="Groppi A."/>
            <person name="Hantraye F."/>
            <person name="Hennequin C."/>
            <person name="Jauniaux N."/>
            <person name="Joyet P."/>
            <person name="Kachouri R."/>
            <person name="Kerrest A."/>
            <person name="Koszul R."/>
            <person name="Lemaire M."/>
            <person name="Lesur I."/>
            <person name="Ma L."/>
            <person name="Muller H."/>
            <person name="Nicaud J.M."/>
            <person name="Nikolski M."/>
            <person name="Oztas S."/>
            <person name="Ozier-Kalogeropoulos O."/>
            <person name="Pellenz S."/>
            <person name="Potier S."/>
            <person name="Richard G.F."/>
            <person name="Straub M.L."/>
            <person name="Suleau A."/>
            <person name="Swennene D."/>
            <person name="Tekaia F."/>
            <person name="Wesolowski-Louvel M."/>
            <person name="Westhof E."/>
            <person name="Wirth B."/>
            <person name="Zeniou-Meyer M."/>
            <person name="Zivanovic I."/>
            <person name="Bolotin-Fukuhara M."/>
            <person name="Thierry A."/>
            <person name="Bouchier C."/>
            <person name="Caudron B."/>
            <person name="Scarpelli C."/>
            <person name="Gaillardin C."/>
            <person name="Weissenbach J."/>
            <person name="Wincker P."/>
            <person name="Souciet J.L."/>
        </authorList>
    </citation>
    <scope>NUCLEOTIDE SEQUENCE [LARGE SCALE GENOMIC DNA]</scope>
    <source>
        <strain evidence="3">ATCC 36239 / CBS 767 / BCRC 21394 / JCM 1990 / NBRC 0083 / IGC 2968</strain>
    </source>
</reference>
<dbReference type="GeneID" id="8998189"/>
<dbReference type="InParanoid" id="B5RSY4"/>
<accession>B5RSY4</accession>
<name>B5RSY4_DEBHA</name>
<dbReference type="HOGENOM" id="CLU_151464_0_0_1"/>
<evidence type="ECO:0000313" key="2">
    <source>
        <dbReference type="EMBL" id="CAR65453.1"/>
    </source>
</evidence>
<feature type="region of interest" description="Disordered" evidence="1">
    <location>
        <begin position="1"/>
        <end position="27"/>
    </location>
</feature>
<dbReference type="OrthoDB" id="4084022at2759"/>
<proteinExistence type="predicted"/>
<feature type="compositionally biased region" description="Basic and acidic residues" evidence="1">
    <location>
        <begin position="90"/>
        <end position="103"/>
    </location>
</feature>
<dbReference type="Proteomes" id="UP000000599">
    <property type="component" value="Chromosome B"/>
</dbReference>
<dbReference type="EMBL" id="CR382134">
    <property type="protein sequence ID" value="CAR65453.1"/>
    <property type="molecule type" value="Genomic_DNA"/>
</dbReference>
<feature type="region of interest" description="Disordered" evidence="1">
    <location>
        <begin position="71"/>
        <end position="103"/>
    </location>
</feature>
<keyword evidence="3" id="KW-1185">Reference proteome</keyword>